<evidence type="ECO:0000313" key="1">
    <source>
        <dbReference type="EMBL" id="AWJ64000.1"/>
    </source>
</evidence>
<proteinExistence type="predicted"/>
<gene>
    <name evidence="1" type="primary">orf378</name>
</gene>
<keyword evidence="1" id="KW-0496">Mitochondrion</keyword>
<dbReference type="GeneID" id="36953409"/>
<organism evidence="1">
    <name type="scientific">Ganoderma calidophilum</name>
    <dbReference type="NCBI Taxonomy" id="2026244"/>
    <lineage>
        <taxon>Eukaryota</taxon>
        <taxon>Fungi</taxon>
        <taxon>Dikarya</taxon>
        <taxon>Basidiomycota</taxon>
        <taxon>Agaricomycotina</taxon>
        <taxon>Agaricomycetes</taxon>
        <taxon>Polyporales</taxon>
        <taxon>Polyporaceae</taxon>
        <taxon>Ganoderma</taxon>
    </lineage>
</organism>
<protein>
    <submittedName>
        <fullName evidence="1">Uncharacterized protein</fullName>
    </submittedName>
</protein>
<geneLocation type="mitochondrion" evidence="1"/>
<dbReference type="AlphaFoldDB" id="A0A2S1WBM1"/>
<sequence length="378" mass="44904">MKNLSNSEKRDNLITFLTALIKDGIHFDYVDSSKWNNDKSDLGKPVTENLLGVSYPATLVVFQRENIDYKLDDIERFVISKAYLDVRPILDLLKGRNEVVRQCGWYGIKSLHVVLVNPSSIGDKEVVVSSSAPYIKYTFMPVEKFFNEGLRFLYDRDTLFIFWNVPWTFLKFKFQYHGKILTGGSHTKRELLSPLEWRLANYVTYILNVSMGHENHFINLYERERKEYQWRINFRANHRKLIHIIMSNYDLFKEMKNLGNYNIEGLFSEHVKLIDSKVRWEIIFNKLFDVRLYSGYISITVKEDQKEVVYKMINNLIEGKMLVKDKPRNIKGVKKSITPFQNKRNYSSSREVALFKYQNEKDFFDKMSKYKHAKDLRK</sequence>
<dbReference type="RefSeq" id="YP_009493205.1">
    <property type="nucleotide sequence ID" value="NC_037938.1"/>
</dbReference>
<accession>A0A2S1WBM1</accession>
<dbReference type="EMBL" id="MH252535">
    <property type="protein sequence ID" value="AWJ64000.1"/>
    <property type="molecule type" value="Genomic_DNA"/>
</dbReference>
<reference evidence="1" key="1">
    <citation type="journal article" date="2019" name="Int. J. Biol. Macromol.">
        <title>The complete mitochondrial genomes of five important medicinal Ganoderma species: Features, evolution, and phylogeny.</title>
        <authorList>
            <person name="Li Q."/>
            <person name="Xiang D."/>
            <person name="Wan Y."/>
            <person name="Wu Q."/>
            <person name="Wu X."/>
            <person name="Ma C."/>
            <person name="Song Y."/>
            <person name="Zhao G."/>
            <person name="Huang W."/>
        </authorList>
    </citation>
    <scope>NUCLEOTIDE SEQUENCE</scope>
</reference>
<name>A0A2S1WBM1_9APHY</name>